<evidence type="ECO:0000313" key="2">
    <source>
        <dbReference type="Proteomes" id="UP000515683"/>
    </source>
</evidence>
<reference evidence="1" key="1">
    <citation type="submission" date="2019-04" db="EMBL/GenBank/DDBJ databases">
        <title>Genomic and proteomic characterization of cyanophage S-SCSM1 provides new insights into understanding the viral gene diversity and phage-host interactions.</title>
        <authorList>
            <person name="Wang Q."/>
            <person name="Xu Y."/>
            <person name="Jiao N."/>
            <person name="Zhang R."/>
        </authorList>
    </citation>
    <scope>NUCLEOTIDE SEQUENCE [LARGE SCALE GENOMIC DNA]</scope>
</reference>
<protein>
    <submittedName>
        <fullName evidence="1">UsvY</fullName>
    </submittedName>
</protein>
<name>A0A6M2ZHR5_9CAUD</name>
<organism evidence="1 2">
    <name type="scientific">Synechococcus phage S-SCSM1</name>
    <dbReference type="NCBI Taxonomy" id="2588487"/>
    <lineage>
        <taxon>Viruses</taxon>
        <taxon>Duplodnaviria</taxon>
        <taxon>Heunggongvirae</taxon>
        <taxon>Uroviricota</taxon>
        <taxon>Caudoviricetes</taxon>
        <taxon>Pantevenvirales</taxon>
        <taxon>Kyanoviridae</taxon>
        <taxon>Zhoulongquanvirus</taxon>
        <taxon>Zhoulongquanvirus esscess</taxon>
    </lineage>
</organism>
<accession>A0A6M2ZHR5</accession>
<evidence type="ECO:0000313" key="1">
    <source>
        <dbReference type="EMBL" id="QFG06303.2"/>
    </source>
</evidence>
<dbReference type="Pfam" id="PF11056">
    <property type="entry name" value="UvsY"/>
    <property type="match status" value="1"/>
</dbReference>
<dbReference type="EMBL" id="MK867354">
    <property type="protein sequence ID" value="QFG06303.2"/>
    <property type="molecule type" value="Genomic_DNA"/>
</dbReference>
<gene>
    <name evidence="1" type="ORF">SSCSM1_46</name>
</gene>
<proteinExistence type="predicted"/>
<dbReference type="Proteomes" id="UP000515683">
    <property type="component" value="Segment"/>
</dbReference>
<dbReference type="InterPro" id="IPR021289">
    <property type="entry name" value="UvsY"/>
</dbReference>
<keyword evidence="2" id="KW-1185">Reference proteome</keyword>
<sequence length="145" mass="17357">MTFDISMIKSMWEKDSQIDMDNLHQESINIPVLHSKYYDIYNNLLLLKAKAEQQRKNVRHERYEYYSGKADPDVYQKDPFPKKVRDKDAMNKYLDADKKLSTISMKIEYYQVMINYVDSILKQISNRTYQIKNSIEFLKFQAGYG</sequence>